<dbReference type="Pfam" id="PF01683">
    <property type="entry name" value="EB"/>
    <property type="match status" value="3"/>
</dbReference>
<dbReference type="InterPro" id="IPR006149">
    <property type="entry name" value="EB_dom"/>
</dbReference>
<organism evidence="3">
    <name type="scientific">Lutzomyia longipalpis</name>
    <name type="common">Sand fly</name>
    <dbReference type="NCBI Taxonomy" id="7200"/>
    <lineage>
        <taxon>Eukaryota</taxon>
        <taxon>Metazoa</taxon>
        <taxon>Ecdysozoa</taxon>
        <taxon>Arthropoda</taxon>
        <taxon>Hexapoda</taxon>
        <taxon>Insecta</taxon>
        <taxon>Pterygota</taxon>
        <taxon>Neoptera</taxon>
        <taxon>Endopterygota</taxon>
        <taxon>Diptera</taxon>
        <taxon>Nematocera</taxon>
        <taxon>Psychodoidea</taxon>
        <taxon>Psychodidae</taxon>
        <taxon>Lutzomyia</taxon>
        <taxon>Lutzomyia</taxon>
    </lineage>
</organism>
<dbReference type="AlphaFoldDB" id="A0A7G3ADY7"/>
<dbReference type="VEuPathDB" id="VectorBase:LLONM1_010026"/>
<accession>A0A7G3ADY7</accession>
<feature type="signal peptide" evidence="1">
    <location>
        <begin position="1"/>
        <end position="21"/>
    </location>
</feature>
<feature type="domain" description="EB" evidence="2">
    <location>
        <begin position="256"/>
        <end position="302"/>
    </location>
</feature>
<reference evidence="3" key="1">
    <citation type="journal article" date="2020" name="BMC">
        <title>Leishmania infection induces a limited differential gene expression in the sand fly midgut.</title>
        <authorList>
            <person name="Coutinho-Abreu I.V."/>
            <person name="Serafim T.D."/>
            <person name="Meneses C."/>
            <person name="Kamhawi S."/>
            <person name="Oliveira F."/>
            <person name="Valenzuela J.G."/>
        </authorList>
    </citation>
    <scope>NUCLEOTIDE SEQUENCE</scope>
    <source>
        <strain evidence="3">Jacobina</strain>
        <tissue evidence="3">Midgut</tissue>
    </source>
</reference>
<dbReference type="PANTHER" id="PTHR39069">
    <property type="entry name" value="ECDYSONE-INDUCIBLE GENE E1, ISOFORM A"/>
    <property type="match status" value="1"/>
</dbReference>
<dbReference type="PANTHER" id="PTHR39069:SF4">
    <property type="entry name" value="LD24340P"/>
    <property type="match status" value="1"/>
</dbReference>
<feature type="domain" description="EB" evidence="2">
    <location>
        <begin position="206"/>
        <end position="247"/>
    </location>
</feature>
<evidence type="ECO:0000313" key="3">
    <source>
        <dbReference type="EMBL" id="MBC1170148.1"/>
    </source>
</evidence>
<feature type="chain" id="PRO_5028835345" evidence="1">
    <location>
        <begin position="22"/>
        <end position="329"/>
    </location>
</feature>
<keyword evidence="1" id="KW-0732">Signal</keyword>
<dbReference type="EMBL" id="GITU01001445">
    <property type="protein sequence ID" value="MBC1170148.1"/>
    <property type="molecule type" value="Transcribed_RNA"/>
</dbReference>
<feature type="domain" description="EB" evidence="2">
    <location>
        <begin position="153"/>
        <end position="205"/>
    </location>
</feature>
<evidence type="ECO:0000256" key="1">
    <source>
        <dbReference type="SAM" id="SignalP"/>
    </source>
</evidence>
<protein>
    <submittedName>
        <fullName evidence="3">Putative cell death abnormality protein 1 isoform x3</fullName>
    </submittedName>
</protein>
<proteinExistence type="predicted"/>
<evidence type="ECO:0000259" key="2">
    <source>
        <dbReference type="Pfam" id="PF01683"/>
    </source>
</evidence>
<sequence length="329" mass="36541">MKFYQIFPLFFLCWTITLINADMANVITYHRDLVDIPCEHEADCHKQVTDEFTICHKKQCTCYDKSGQESLCKPKIFTSANFVGGSCPCPINDTVCDQTRGVCICTEKFTESVDKKSCVPKVVRLNEKCENNGQCLKFELNSECDLNAKICVCQQNFTQIDDSCQKGATLGTRCRASAECLERTPNSVCLEHKCICEIGFVARKNQTECLPETQYGMSCSESGQCHRLGSGAICDNGLCVCDAAHQNITLGGSTICEKRISVGDTCKEHQQCFHSHPLEQTMECIGGHCQCIEGFSDKNGQCEKNYANIGKIASPILLLICMIVHKILN</sequence>
<name>A0A7G3ADY7_LUTLO</name>